<keyword evidence="1" id="KW-0812">Transmembrane</keyword>
<evidence type="ECO:0000256" key="1">
    <source>
        <dbReference type="SAM" id="Phobius"/>
    </source>
</evidence>
<protein>
    <submittedName>
        <fullName evidence="2">Uncharacterized protein</fullName>
    </submittedName>
</protein>
<feature type="transmembrane region" description="Helical" evidence="1">
    <location>
        <begin position="111"/>
        <end position="131"/>
    </location>
</feature>
<name>A0A9D7XSW6_9BACT</name>
<evidence type="ECO:0000313" key="2">
    <source>
        <dbReference type="EMBL" id="MBK9982978.1"/>
    </source>
</evidence>
<reference evidence="2 3" key="1">
    <citation type="submission" date="2020-10" db="EMBL/GenBank/DDBJ databases">
        <title>Connecting structure to function with the recovery of over 1000 high-quality activated sludge metagenome-assembled genomes encoding full-length rRNA genes using long-read sequencing.</title>
        <authorList>
            <person name="Singleton C.M."/>
            <person name="Petriglieri F."/>
            <person name="Kristensen J.M."/>
            <person name="Kirkegaard R.H."/>
            <person name="Michaelsen T.Y."/>
            <person name="Andersen M.H."/>
            <person name="Karst S.M."/>
            <person name="Dueholm M.S."/>
            <person name="Nielsen P.H."/>
            <person name="Albertsen M."/>
        </authorList>
    </citation>
    <scope>NUCLEOTIDE SEQUENCE [LARGE SCALE GENOMIC DNA]</scope>
    <source>
        <strain evidence="2">Ribe_18-Q3-R11-54_MAXAC.273</strain>
    </source>
</reference>
<keyword evidence="1" id="KW-0472">Membrane</keyword>
<feature type="transmembrane region" description="Helical" evidence="1">
    <location>
        <begin position="137"/>
        <end position="158"/>
    </location>
</feature>
<accession>A0A9D7XSW6</accession>
<feature type="transmembrane region" description="Helical" evidence="1">
    <location>
        <begin position="82"/>
        <end position="99"/>
    </location>
</feature>
<sequence>MTLGEFFQWTALHPALLLIYFVGVPLIALLAGVFSGGEGHLSPWKYLYSTLIYLVSLPGIFAVTLSIYFFLFERRSILDMNLFTQVLPVLSMAATVLIIRRQVNLDLIPGFDKISGLILILATLICLLWIIDKTQIYSITFMPFYVVILILLAGFFVVRMGLRKLAR</sequence>
<organism evidence="2 3">
    <name type="scientific">Candidatus Opimibacter skivensis</name>
    <dbReference type="NCBI Taxonomy" id="2982028"/>
    <lineage>
        <taxon>Bacteria</taxon>
        <taxon>Pseudomonadati</taxon>
        <taxon>Bacteroidota</taxon>
        <taxon>Saprospiria</taxon>
        <taxon>Saprospirales</taxon>
        <taxon>Saprospiraceae</taxon>
        <taxon>Candidatus Opimibacter</taxon>
    </lineage>
</organism>
<dbReference type="EMBL" id="JADKGY010000008">
    <property type="protein sequence ID" value="MBK9982978.1"/>
    <property type="molecule type" value="Genomic_DNA"/>
</dbReference>
<dbReference type="Proteomes" id="UP000808337">
    <property type="component" value="Unassembled WGS sequence"/>
</dbReference>
<feature type="transmembrane region" description="Helical" evidence="1">
    <location>
        <begin position="46"/>
        <end position="70"/>
    </location>
</feature>
<gene>
    <name evidence="2" type="ORF">IPP15_11245</name>
</gene>
<dbReference type="AlphaFoldDB" id="A0A9D7XSW6"/>
<feature type="transmembrane region" description="Helical" evidence="1">
    <location>
        <begin position="12"/>
        <end position="34"/>
    </location>
</feature>
<proteinExistence type="predicted"/>
<comment type="caution">
    <text evidence="2">The sequence shown here is derived from an EMBL/GenBank/DDBJ whole genome shotgun (WGS) entry which is preliminary data.</text>
</comment>
<keyword evidence="1" id="KW-1133">Transmembrane helix</keyword>
<evidence type="ECO:0000313" key="3">
    <source>
        <dbReference type="Proteomes" id="UP000808337"/>
    </source>
</evidence>